<accession>A0A556QLJ9</accession>
<dbReference type="GO" id="GO:0015628">
    <property type="term" value="P:protein secretion by the type II secretion system"/>
    <property type="evidence" value="ECO:0007669"/>
    <property type="project" value="InterPro"/>
</dbReference>
<keyword evidence="1" id="KW-1133">Transmembrane helix</keyword>
<dbReference type="InterPro" id="IPR013545">
    <property type="entry name" value="T2SS_protein-GspG_C"/>
</dbReference>
<feature type="transmembrane region" description="Helical" evidence="1">
    <location>
        <begin position="21"/>
        <end position="43"/>
    </location>
</feature>
<dbReference type="InterPro" id="IPR012902">
    <property type="entry name" value="N_methyl_site"/>
</dbReference>
<evidence type="ECO:0000313" key="4">
    <source>
        <dbReference type="Proteomes" id="UP000315648"/>
    </source>
</evidence>
<evidence type="ECO:0000259" key="2">
    <source>
        <dbReference type="Pfam" id="PF08334"/>
    </source>
</evidence>
<protein>
    <submittedName>
        <fullName evidence="3">Type II secretion system protein GspG</fullName>
    </submittedName>
</protein>
<feature type="domain" description="Type II secretion system protein GspG C-terminal" evidence="2">
    <location>
        <begin position="58"/>
        <end position="148"/>
    </location>
</feature>
<evidence type="ECO:0000313" key="3">
    <source>
        <dbReference type="EMBL" id="TSJ77540.1"/>
    </source>
</evidence>
<comment type="caution">
    <text evidence="3">The sequence shown here is derived from an EMBL/GenBank/DDBJ whole genome shotgun (WGS) entry which is preliminary data.</text>
</comment>
<dbReference type="EMBL" id="VMBG01000002">
    <property type="protein sequence ID" value="TSJ77540.1"/>
    <property type="molecule type" value="Genomic_DNA"/>
</dbReference>
<keyword evidence="4" id="KW-1185">Reference proteome</keyword>
<gene>
    <name evidence="3" type="primary">gspG</name>
    <name evidence="3" type="ORF">FPL22_12175</name>
</gene>
<sequence length="148" mass="16227">MHFPHRNSLRAARRAFTLLEILVVLAIIGLLVGLAVTKVGGIFGAKQEDIARLFVNSSVKTPLTAYRIDMGGYPSTAEGLQALVSAPQNKADNWKGPYIETPGGKLPMDPWQEAYVYRFPGVKNKDSYDLYSKGADKTEGTPDDIGNW</sequence>
<evidence type="ECO:0000256" key="1">
    <source>
        <dbReference type="SAM" id="Phobius"/>
    </source>
</evidence>
<dbReference type="AlphaFoldDB" id="A0A556QLJ9"/>
<reference evidence="3 4" key="1">
    <citation type="submission" date="2019-07" db="EMBL/GenBank/DDBJ databases">
        <title>Description of 53C-WASEF.</title>
        <authorList>
            <person name="Pitt A."/>
            <person name="Hahn M.W."/>
        </authorList>
    </citation>
    <scope>NUCLEOTIDE SEQUENCE [LARGE SCALE GENOMIC DNA]</scope>
    <source>
        <strain evidence="3 4">53C-WASEF</strain>
    </source>
</reference>
<name>A0A556QLJ9_9BACT</name>
<dbReference type="Pfam" id="PF07963">
    <property type="entry name" value="N_methyl"/>
    <property type="match status" value="1"/>
</dbReference>
<dbReference type="NCBIfam" id="TIGR01710">
    <property type="entry name" value="typeII_sec_gspG"/>
    <property type="match status" value="1"/>
</dbReference>
<organism evidence="3 4">
    <name type="scientific">Rariglobus hedericola</name>
    <dbReference type="NCBI Taxonomy" id="2597822"/>
    <lineage>
        <taxon>Bacteria</taxon>
        <taxon>Pseudomonadati</taxon>
        <taxon>Verrucomicrobiota</taxon>
        <taxon>Opitutia</taxon>
        <taxon>Opitutales</taxon>
        <taxon>Opitutaceae</taxon>
        <taxon>Rariglobus</taxon>
    </lineage>
</organism>
<dbReference type="Proteomes" id="UP000315648">
    <property type="component" value="Unassembled WGS sequence"/>
</dbReference>
<keyword evidence="1" id="KW-0812">Transmembrane</keyword>
<dbReference type="NCBIfam" id="TIGR02532">
    <property type="entry name" value="IV_pilin_GFxxxE"/>
    <property type="match status" value="1"/>
</dbReference>
<proteinExistence type="predicted"/>
<dbReference type="InterPro" id="IPR010054">
    <property type="entry name" value="Type2_sec_GspG"/>
</dbReference>
<dbReference type="SUPFAM" id="SSF54523">
    <property type="entry name" value="Pili subunits"/>
    <property type="match status" value="1"/>
</dbReference>
<dbReference type="Pfam" id="PF08334">
    <property type="entry name" value="T2SSG"/>
    <property type="match status" value="1"/>
</dbReference>
<dbReference type="OrthoDB" id="9795612at2"/>
<keyword evidence="1" id="KW-0472">Membrane</keyword>
<dbReference type="InterPro" id="IPR045584">
    <property type="entry name" value="Pilin-like"/>
</dbReference>
<dbReference type="GO" id="GO:0015627">
    <property type="term" value="C:type II protein secretion system complex"/>
    <property type="evidence" value="ECO:0007669"/>
    <property type="project" value="InterPro"/>
</dbReference>
<dbReference type="Gene3D" id="3.30.700.10">
    <property type="entry name" value="Glycoprotein, Type 4 Pilin"/>
    <property type="match status" value="1"/>
</dbReference>